<proteinExistence type="predicted"/>
<dbReference type="FunFam" id="6.10.250.3410:FF:000001">
    <property type="entry name" value="Protein DBF4 homolog A"/>
    <property type="match status" value="1"/>
</dbReference>
<keyword evidence="4" id="KW-0677">Repeat</keyword>
<dbReference type="Gene3D" id="2.10.50.40">
    <property type="match status" value="1"/>
</dbReference>
<dbReference type="InterPro" id="IPR038545">
    <property type="entry name" value="Znf_DBF_sf"/>
</dbReference>
<evidence type="ECO:0000313" key="13">
    <source>
        <dbReference type="EMBL" id="NXG13565.1"/>
    </source>
</evidence>
<feature type="region of interest" description="Disordered" evidence="11">
    <location>
        <begin position="87"/>
        <end position="120"/>
    </location>
</feature>
<evidence type="ECO:0000256" key="11">
    <source>
        <dbReference type="SAM" id="MobiDB-lite"/>
    </source>
</evidence>
<keyword evidence="7" id="KW-0539">Nucleus</keyword>
<keyword evidence="5 10" id="KW-0863">Zinc-finger</keyword>
<accession>A0A7K8ZE23</accession>
<comment type="subcellular location">
    <subcellularLocation>
        <location evidence="1">Nucleus</location>
    </subcellularLocation>
</comment>
<dbReference type="InterPro" id="IPR051590">
    <property type="entry name" value="Replication_Regulatory_Kinase"/>
</dbReference>
<name>A0A7K8ZE23_9PASS</name>
<evidence type="ECO:0000256" key="7">
    <source>
        <dbReference type="ARBA" id="ARBA00023242"/>
    </source>
</evidence>
<protein>
    <recommendedName>
        <fullName evidence="9">Protein DBF4 homolog A</fullName>
    </recommendedName>
</protein>
<dbReference type="PROSITE" id="PS51265">
    <property type="entry name" value="ZF_DBF4"/>
    <property type="match status" value="1"/>
</dbReference>
<evidence type="ECO:0000256" key="1">
    <source>
        <dbReference type="ARBA" id="ARBA00004123"/>
    </source>
</evidence>
<dbReference type="PANTHER" id="PTHR15375:SF22">
    <property type="entry name" value="PROTEIN DBF4 HOMOLOG A"/>
    <property type="match status" value="1"/>
</dbReference>
<feature type="region of interest" description="Disordered" evidence="11">
    <location>
        <begin position="1"/>
        <end position="26"/>
    </location>
</feature>
<keyword evidence="2" id="KW-0597">Phosphoprotein</keyword>
<gene>
    <name evidence="13" type="primary">Dbf4</name>
    <name evidence="13" type="ORF">GRAVAR_R01191</name>
</gene>
<evidence type="ECO:0000313" key="14">
    <source>
        <dbReference type="Proteomes" id="UP000591535"/>
    </source>
</evidence>
<evidence type="ECO:0000259" key="12">
    <source>
        <dbReference type="PROSITE" id="PS51265"/>
    </source>
</evidence>
<dbReference type="Pfam" id="PF07535">
    <property type="entry name" value="zf-DBF"/>
    <property type="match status" value="1"/>
</dbReference>
<feature type="domain" description="DBF4-type" evidence="12">
    <location>
        <begin position="280"/>
        <end position="328"/>
    </location>
</feature>
<evidence type="ECO:0000256" key="10">
    <source>
        <dbReference type="PROSITE-ProRule" id="PRU00600"/>
    </source>
</evidence>
<sequence length="690" mass="77342">PADGKQAKAEKVRSSLKNVKKDTEKPEKLKFKPLTGKTFYLDIPSNVISEKLGKDLKDLGGRMESFLSKDINYLVTNKKEAKFARTLGQISPVPSTESAHVGGNGSPHPSSQKDRRDGSSFKVVDTVCMSRGKSLVEKAVKEQDLIPSGSILSNALSWGVKILHIDDVKNCIELKKRELSLLKRADSSFKDVGEHVTTQKSKTGRLKSPFIRVEDKSCQYRPFYLQLPSFPFLNYCVPKPYSPFEVDKKYPSGKKQSQSKQRNKINKKDCEMPAQLPQKDKKKGGFCECCGKKYEDLQIHLESERHRNFAQSTQYKVVDDIISKLVCEFVTYKDDTTKLRRTKCTTSCFSPIVGKITRPDELQERLKKQHISLKTYSWKDTAMQALKLDCQPTGLQPNSVPTPTPLSASVCSLLCCHLPQPSELKSKFRINDENIKTDCSCATNLRGTVESSNSIQPPLQKDDKAYTENLSQASEPFSKEILEPEAISKNLQCFQEGTYTFDSHSQVTDKILSQPKRKLNNAVVLPGKRLKKIDANPAFVKEHHDLCDNHQQTQHNVVLEVELSDTAVNKELNALAASTACSSPSGKLHRKAKLSLGRNKRETRKQNMELCVKYTDGLSVPEEKRSTCSSPLQPLLELFQTSERKSEFEGFSDYAENKGSASINEICEGQNTNVIWALFSSSSSSPFVGF</sequence>
<evidence type="ECO:0000256" key="9">
    <source>
        <dbReference type="ARBA" id="ARBA00040397"/>
    </source>
</evidence>
<keyword evidence="3" id="KW-0479">Metal-binding</keyword>
<evidence type="ECO:0000256" key="3">
    <source>
        <dbReference type="ARBA" id="ARBA00022723"/>
    </source>
</evidence>
<feature type="region of interest" description="Disordered" evidence="11">
    <location>
        <begin position="248"/>
        <end position="283"/>
    </location>
</feature>
<dbReference type="GO" id="GO:0010571">
    <property type="term" value="P:positive regulation of nuclear cell cycle DNA replication"/>
    <property type="evidence" value="ECO:0007669"/>
    <property type="project" value="TreeGrafter"/>
</dbReference>
<dbReference type="InterPro" id="IPR006572">
    <property type="entry name" value="Znf_DBF"/>
</dbReference>
<comment type="caution">
    <text evidence="13">The sequence shown here is derived from an EMBL/GenBank/DDBJ whole genome shotgun (WGS) entry which is preliminary data.</text>
</comment>
<dbReference type="GO" id="GO:0043539">
    <property type="term" value="F:protein serine/threonine kinase activator activity"/>
    <property type="evidence" value="ECO:0007669"/>
    <property type="project" value="TreeGrafter"/>
</dbReference>
<dbReference type="SMART" id="SM00586">
    <property type="entry name" value="ZnF_DBF"/>
    <property type="match status" value="1"/>
</dbReference>
<dbReference type="Gene3D" id="6.10.250.3410">
    <property type="entry name" value="DBF zinc finger"/>
    <property type="match status" value="1"/>
</dbReference>
<evidence type="ECO:0000256" key="4">
    <source>
        <dbReference type="ARBA" id="ARBA00022737"/>
    </source>
</evidence>
<keyword evidence="8" id="KW-0131">Cell cycle</keyword>
<dbReference type="EMBL" id="VWZG01000619">
    <property type="protein sequence ID" value="NXG13565.1"/>
    <property type="molecule type" value="Genomic_DNA"/>
</dbReference>
<evidence type="ECO:0000256" key="5">
    <source>
        <dbReference type="ARBA" id="ARBA00022771"/>
    </source>
</evidence>
<evidence type="ECO:0000256" key="2">
    <source>
        <dbReference type="ARBA" id="ARBA00022553"/>
    </source>
</evidence>
<feature type="compositionally biased region" description="Polar residues" evidence="11">
    <location>
        <begin position="88"/>
        <end position="98"/>
    </location>
</feature>
<keyword evidence="6" id="KW-0862">Zinc</keyword>
<evidence type="ECO:0000256" key="6">
    <source>
        <dbReference type="ARBA" id="ARBA00022833"/>
    </source>
</evidence>
<keyword evidence="14" id="KW-1185">Reference proteome</keyword>
<feature type="non-terminal residue" evidence="13">
    <location>
        <position position="690"/>
    </location>
</feature>
<dbReference type="PANTHER" id="PTHR15375">
    <property type="entry name" value="ACTIVATOR OF S-PHASE KINASE-RELATED"/>
    <property type="match status" value="1"/>
</dbReference>
<dbReference type="Proteomes" id="UP000591535">
    <property type="component" value="Unassembled WGS sequence"/>
</dbReference>
<reference evidence="13 14" key="1">
    <citation type="submission" date="2019-09" db="EMBL/GenBank/DDBJ databases">
        <title>Bird 10,000 Genomes (B10K) Project - Family phase.</title>
        <authorList>
            <person name="Zhang G."/>
        </authorList>
    </citation>
    <scope>NUCLEOTIDE SEQUENCE [LARGE SCALE GENOMIC DNA]</scope>
    <source>
        <strain evidence="13">B10K-DU-001-02</strain>
        <tissue evidence="13">Muscle</tissue>
    </source>
</reference>
<dbReference type="GO" id="GO:1901987">
    <property type="term" value="P:regulation of cell cycle phase transition"/>
    <property type="evidence" value="ECO:0007669"/>
    <property type="project" value="TreeGrafter"/>
</dbReference>
<evidence type="ECO:0000256" key="8">
    <source>
        <dbReference type="ARBA" id="ARBA00023306"/>
    </source>
</evidence>
<organism evidence="13 14">
    <name type="scientific">Grallaria varia</name>
    <name type="common">variegated antpitta</name>
    <dbReference type="NCBI Taxonomy" id="117165"/>
    <lineage>
        <taxon>Eukaryota</taxon>
        <taxon>Metazoa</taxon>
        <taxon>Chordata</taxon>
        <taxon>Craniata</taxon>
        <taxon>Vertebrata</taxon>
        <taxon>Euteleostomi</taxon>
        <taxon>Archelosauria</taxon>
        <taxon>Archosauria</taxon>
        <taxon>Dinosauria</taxon>
        <taxon>Saurischia</taxon>
        <taxon>Theropoda</taxon>
        <taxon>Coelurosauria</taxon>
        <taxon>Aves</taxon>
        <taxon>Neognathae</taxon>
        <taxon>Neoaves</taxon>
        <taxon>Telluraves</taxon>
        <taxon>Australaves</taxon>
        <taxon>Passeriformes</taxon>
        <taxon>Formicariidae</taxon>
        <taxon>Grallaria</taxon>
    </lineage>
</organism>
<dbReference type="AlphaFoldDB" id="A0A7K8ZE23"/>
<dbReference type="GO" id="GO:0008270">
    <property type="term" value="F:zinc ion binding"/>
    <property type="evidence" value="ECO:0007669"/>
    <property type="project" value="UniProtKB-KW"/>
</dbReference>
<dbReference type="GO" id="GO:0031431">
    <property type="term" value="C:Dbf4-dependent protein kinase complex"/>
    <property type="evidence" value="ECO:0007669"/>
    <property type="project" value="TreeGrafter"/>
</dbReference>
<dbReference type="GO" id="GO:0003676">
    <property type="term" value="F:nucleic acid binding"/>
    <property type="evidence" value="ECO:0007669"/>
    <property type="project" value="InterPro"/>
</dbReference>
<feature type="non-terminal residue" evidence="13">
    <location>
        <position position="1"/>
    </location>
</feature>